<dbReference type="Proteomes" id="UP001175271">
    <property type="component" value="Unassembled WGS sequence"/>
</dbReference>
<protein>
    <submittedName>
        <fullName evidence="1">Uncharacterized protein</fullName>
    </submittedName>
</protein>
<accession>A0AA39LDK2</accession>
<gene>
    <name evidence="1" type="ORF">QR680_000134</name>
</gene>
<reference evidence="1" key="1">
    <citation type="submission" date="2023-06" db="EMBL/GenBank/DDBJ databases">
        <title>Genomic analysis of the entomopathogenic nematode Steinernema hermaphroditum.</title>
        <authorList>
            <person name="Schwarz E.M."/>
            <person name="Heppert J.K."/>
            <person name="Baniya A."/>
            <person name="Schwartz H.T."/>
            <person name="Tan C.-H."/>
            <person name="Antoshechkin I."/>
            <person name="Sternberg P.W."/>
            <person name="Goodrich-Blair H."/>
            <person name="Dillman A.R."/>
        </authorList>
    </citation>
    <scope>NUCLEOTIDE SEQUENCE</scope>
    <source>
        <strain evidence="1">PS9179</strain>
        <tissue evidence="1">Whole animal</tissue>
    </source>
</reference>
<organism evidence="1 2">
    <name type="scientific">Steinernema hermaphroditum</name>
    <dbReference type="NCBI Taxonomy" id="289476"/>
    <lineage>
        <taxon>Eukaryota</taxon>
        <taxon>Metazoa</taxon>
        <taxon>Ecdysozoa</taxon>
        <taxon>Nematoda</taxon>
        <taxon>Chromadorea</taxon>
        <taxon>Rhabditida</taxon>
        <taxon>Tylenchina</taxon>
        <taxon>Panagrolaimomorpha</taxon>
        <taxon>Strongyloidoidea</taxon>
        <taxon>Steinernematidae</taxon>
        <taxon>Steinernema</taxon>
    </lineage>
</organism>
<evidence type="ECO:0000313" key="1">
    <source>
        <dbReference type="EMBL" id="KAK0393287.1"/>
    </source>
</evidence>
<name>A0AA39LDK2_9BILA</name>
<dbReference type="EMBL" id="JAUCMV010000005">
    <property type="protein sequence ID" value="KAK0393287.1"/>
    <property type="molecule type" value="Genomic_DNA"/>
</dbReference>
<proteinExistence type="predicted"/>
<comment type="caution">
    <text evidence="1">The sequence shown here is derived from an EMBL/GenBank/DDBJ whole genome shotgun (WGS) entry which is preliminary data.</text>
</comment>
<keyword evidence="2" id="KW-1185">Reference proteome</keyword>
<sequence length="104" mass="12041">MGTLDSPSHCRRNVFLTTKSRSYFIHSHIYKFLDVKCPPQTTWRGGRSKQQHSVEESMQKRTAQNDVIETFLTARSGLIWIIIIVDFCLLHEIKGARFVIFLSA</sequence>
<evidence type="ECO:0000313" key="2">
    <source>
        <dbReference type="Proteomes" id="UP001175271"/>
    </source>
</evidence>
<dbReference type="AlphaFoldDB" id="A0AA39LDK2"/>